<dbReference type="GO" id="GO:0005184">
    <property type="term" value="F:neuropeptide hormone activity"/>
    <property type="evidence" value="ECO:0007669"/>
    <property type="project" value="Ensembl"/>
</dbReference>
<dbReference type="GO" id="GO:0045777">
    <property type="term" value="P:positive regulation of blood pressure"/>
    <property type="evidence" value="ECO:0007669"/>
    <property type="project" value="Ensembl"/>
</dbReference>
<reference evidence="8" key="2">
    <citation type="submission" date="2025-09" db="UniProtKB">
        <authorList>
            <consortium name="Ensembl"/>
        </authorList>
    </citation>
    <scope>IDENTIFICATION</scope>
</reference>
<name>A0A8C5JY28_JACJA</name>
<dbReference type="GO" id="GO:0007626">
    <property type="term" value="P:locomotory behavior"/>
    <property type="evidence" value="ECO:0007669"/>
    <property type="project" value="Ensembl"/>
</dbReference>
<evidence type="ECO:0000256" key="6">
    <source>
        <dbReference type="SAM" id="MobiDB-lite"/>
    </source>
</evidence>
<keyword evidence="9" id="KW-1185">Reference proteome</keyword>
<dbReference type="OMA" id="TGREMSW"/>
<feature type="region of interest" description="Disordered" evidence="6">
    <location>
        <begin position="73"/>
        <end position="92"/>
    </location>
</feature>
<dbReference type="GO" id="GO:0005576">
    <property type="term" value="C:extracellular region"/>
    <property type="evidence" value="ECO:0007669"/>
    <property type="project" value="UniProtKB-SubCell"/>
</dbReference>
<evidence type="ECO:0000256" key="1">
    <source>
        <dbReference type="ARBA" id="ARBA00004613"/>
    </source>
</evidence>
<evidence type="ECO:0000256" key="5">
    <source>
        <dbReference type="ARBA" id="ARBA00023320"/>
    </source>
</evidence>
<protein>
    <submittedName>
        <fullName evidence="8">Pyroglutamylated RFamide peptide</fullName>
    </submittedName>
</protein>
<evidence type="ECO:0000256" key="4">
    <source>
        <dbReference type="ARBA" id="ARBA00022815"/>
    </source>
</evidence>
<feature type="chain" id="PRO_5034064359" evidence="7">
    <location>
        <begin position="22"/>
        <end position="119"/>
    </location>
</feature>
<sequence>MRSLPYLLLLPWGACFPLLDGRGPEDGTESRMGWPQLAEGRRPHSAWGPQTPALLMVAKELEASRREQAGFRLERQEGGQATAFLPGGGEKASGPLGSLAEELSSYSRKKGGFRFRFGR</sequence>
<keyword evidence="7" id="KW-0732">Signal</keyword>
<dbReference type="Proteomes" id="UP000694385">
    <property type="component" value="Unassembled WGS sequence"/>
</dbReference>
<feature type="signal peptide" evidence="7">
    <location>
        <begin position="1"/>
        <end position="21"/>
    </location>
</feature>
<evidence type="ECO:0000256" key="7">
    <source>
        <dbReference type="SAM" id="SignalP"/>
    </source>
</evidence>
<evidence type="ECO:0000313" key="8">
    <source>
        <dbReference type="Ensembl" id="ENSJJAP00000000894.1"/>
    </source>
</evidence>
<evidence type="ECO:0000256" key="3">
    <source>
        <dbReference type="ARBA" id="ARBA00022525"/>
    </source>
</evidence>
<keyword evidence="4" id="KW-0027">Amidation</keyword>
<keyword evidence="5" id="KW-0527">Neuropeptide</keyword>
<organism evidence="8 9">
    <name type="scientific">Jaculus jaculus</name>
    <name type="common">Lesser Egyptian jerboa</name>
    <dbReference type="NCBI Taxonomy" id="51337"/>
    <lineage>
        <taxon>Eukaryota</taxon>
        <taxon>Metazoa</taxon>
        <taxon>Chordata</taxon>
        <taxon>Craniata</taxon>
        <taxon>Vertebrata</taxon>
        <taxon>Euteleostomi</taxon>
        <taxon>Mammalia</taxon>
        <taxon>Eutheria</taxon>
        <taxon>Euarchontoglires</taxon>
        <taxon>Glires</taxon>
        <taxon>Rodentia</taxon>
        <taxon>Myomorpha</taxon>
        <taxon>Dipodoidea</taxon>
        <taxon>Dipodidae</taxon>
        <taxon>Dipodinae</taxon>
        <taxon>Jaculus</taxon>
    </lineage>
</organism>
<dbReference type="Ensembl" id="ENSJJAT00000000966.1">
    <property type="protein sequence ID" value="ENSJJAP00000000894.1"/>
    <property type="gene ID" value="ENSJJAG00000000766.1"/>
</dbReference>
<dbReference type="GeneTree" id="ENSGT00390000015756"/>
<gene>
    <name evidence="8" type="primary">Qrfp</name>
</gene>
<reference evidence="8" key="1">
    <citation type="submission" date="2025-08" db="UniProtKB">
        <authorList>
            <consortium name="Ensembl"/>
        </authorList>
    </citation>
    <scope>IDENTIFICATION</scope>
</reference>
<evidence type="ECO:0000256" key="2">
    <source>
        <dbReference type="ARBA" id="ARBA00005516"/>
    </source>
</evidence>
<accession>A0A8C5JY28</accession>
<feature type="region of interest" description="Disordered" evidence="6">
    <location>
        <begin position="24"/>
        <end position="49"/>
    </location>
</feature>
<comment type="subcellular location">
    <subcellularLocation>
        <location evidence="1">Secreted</location>
    </subcellularLocation>
</comment>
<dbReference type="PANTHER" id="PTHR36476">
    <property type="entry name" value="OREXIGENIC NEUROPEPTIDE QRFP"/>
    <property type="match status" value="1"/>
</dbReference>
<dbReference type="GO" id="GO:0031854">
    <property type="term" value="F:orexigenic neuropeptide QRFP receptor binding"/>
    <property type="evidence" value="ECO:0007669"/>
    <property type="project" value="Ensembl"/>
</dbReference>
<proteinExistence type="inferred from homology"/>
<dbReference type="GO" id="GO:0007625">
    <property type="term" value="P:grooming behavior"/>
    <property type="evidence" value="ECO:0007669"/>
    <property type="project" value="Ensembl"/>
</dbReference>
<dbReference type="Pfam" id="PF11109">
    <property type="entry name" value="RFamide_26RFa"/>
    <property type="match status" value="1"/>
</dbReference>
<dbReference type="PANTHER" id="PTHR36476:SF1">
    <property type="entry name" value="OREXIGENIC NEUROPEPTIDE QRFP"/>
    <property type="match status" value="1"/>
</dbReference>
<dbReference type="GO" id="GO:0060259">
    <property type="term" value="P:regulation of feeding behavior"/>
    <property type="evidence" value="ECO:0007669"/>
    <property type="project" value="Ensembl"/>
</dbReference>
<dbReference type="InterPro" id="IPR024565">
    <property type="entry name" value="P518"/>
</dbReference>
<dbReference type="GO" id="GO:0007218">
    <property type="term" value="P:neuropeptide signaling pathway"/>
    <property type="evidence" value="ECO:0007669"/>
    <property type="project" value="UniProtKB-KW"/>
</dbReference>
<evidence type="ECO:0000313" key="9">
    <source>
        <dbReference type="Proteomes" id="UP000694385"/>
    </source>
</evidence>
<dbReference type="AlphaFoldDB" id="A0A8C5JY28"/>
<comment type="similarity">
    <text evidence="2">Belongs to the RFamide neuropeptide family.</text>
</comment>
<keyword evidence="3" id="KW-0964">Secreted</keyword>